<protein>
    <submittedName>
        <fullName evidence="2">Yth domain-containing protein 1 isoform x1</fullName>
    </submittedName>
</protein>
<organism evidence="2 3">
    <name type="scientific">Anaeramoeba flamelloides</name>
    <dbReference type="NCBI Taxonomy" id="1746091"/>
    <lineage>
        <taxon>Eukaryota</taxon>
        <taxon>Metamonada</taxon>
        <taxon>Anaeramoebidae</taxon>
        <taxon>Anaeramoeba</taxon>
    </lineage>
</organism>
<evidence type="ECO:0000313" key="2">
    <source>
        <dbReference type="EMBL" id="KAJ3429470.1"/>
    </source>
</evidence>
<evidence type="ECO:0000256" key="1">
    <source>
        <dbReference type="SAM" id="MobiDB-lite"/>
    </source>
</evidence>
<evidence type="ECO:0000313" key="3">
    <source>
        <dbReference type="Proteomes" id="UP001146793"/>
    </source>
</evidence>
<dbReference type="EMBL" id="JANTQA010000057">
    <property type="protein sequence ID" value="KAJ3429470.1"/>
    <property type="molecule type" value="Genomic_DNA"/>
</dbReference>
<name>A0AAV7YKM9_9EUKA</name>
<feature type="region of interest" description="Disordered" evidence="1">
    <location>
        <begin position="207"/>
        <end position="232"/>
    </location>
</feature>
<feature type="compositionally biased region" description="Acidic residues" evidence="1">
    <location>
        <begin position="212"/>
        <end position="229"/>
    </location>
</feature>
<sequence>MFKTPKQRGGCLCGNIRIRIKSIEIMKDFSKIPNELISCLEEPCFVECKIGGHFVADKMMTTKTKYEDWTIFQCTNCCSPPFGYHSEKRNVYLVDSVYFKNPTKIVEEPYSHQKQPKLDTTNEFVTQKRFKRTRTKKKRRRKKRKKINKNKIKIKSTTEWDLKNGSYEVVHPFLEIYQSPNRSLKLNKIERNEFDNVSNNFIDPFPLLTKQEEEEEEEEKEEEEEEEDEKYINKNSRFSQIFEKVSQYEKNHSFHYNDDSDFQMSSDDQQEKLQIFQQESKSVPIPIFNSLTTDLQSTNSSMENRGKSKEKIFIQPHKYIQSLQTPTERSLENAFNVPLKRVPSWRISNNVLNIFSNPNLEK</sequence>
<gene>
    <name evidence="2" type="ORF">M0812_24822</name>
</gene>
<reference evidence="2" key="1">
    <citation type="submission" date="2022-08" db="EMBL/GenBank/DDBJ databases">
        <title>Novel sulphate-reducing endosymbionts in the free-living metamonad Anaeramoeba.</title>
        <authorList>
            <person name="Jerlstrom-Hultqvist J."/>
            <person name="Cepicka I."/>
            <person name="Gallot-Lavallee L."/>
            <person name="Salas-Leiva D."/>
            <person name="Curtis B.A."/>
            <person name="Zahonova K."/>
            <person name="Pipaliya S."/>
            <person name="Dacks J."/>
            <person name="Roger A.J."/>
        </authorList>
    </citation>
    <scope>NUCLEOTIDE SEQUENCE</scope>
    <source>
        <strain evidence="2">Busselton2</strain>
    </source>
</reference>
<comment type="caution">
    <text evidence="2">The sequence shown here is derived from an EMBL/GenBank/DDBJ whole genome shotgun (WGS) entry which is preliminary data.</text>
</comment>
<proteinExistence type="predicted"/>
<accession>A0AAV7YKM9</accession>
<dbReference type="AlphaFoldDB" id="A0AAV7YKM9"/>
<dbReference type="Proteomes" id="UP001146793">
    <property type="component" value="Unassembled WGS sequence"/>
</dbReference>